<comment type="caution">
    <text evidence="2">The sequence shown here is derived from an EMBL/GenBank/DDBJ whole genome shotgun (WGS) entry which is preliminary data.</text>
</comment>
<evidence type="ECO:0000313" key="2">
    <source>
        <dbReference type="EMBL" id="OQB41936.1"/>
    </source>
</evidence>
<accession>A0A1V5ZPF1</accession>
<keyword evidence="1" id="KW-0812">Transmembrane</keyword>
<dbReference type="Proteomes" id="UP000485621">
    <property type="component" value="Unassembled WGS sequence"/>
</dbReference>
<sequence length="139" mass="16141">MVRSDIPNIPTRMVRGKNVELISVSLVILLLLFIDKYVLYADIRESFFSSKLSIVLIIFVSFCFRLLKYIIRRFSPIISRCSINSSITSSCEIKLCFTKILFKSSFINSFTKSRSFFQIFNSIFRSFFADLSRELSVLS</sequence>
<dbReference type="EMBL" id="MWDB01000008">
    <property type="protein sequence ID" value="OQB41936.1"/>
    <property type="molecule type" value="Genomic_DNA"/>
</dbReference>
<reference evidence="2" key="1">
    <citation type="submission" date="2017-02" db="EMBL/GenBank/DDBJ databases">
        <title>Delving into the versatile metabolic prowess of the omnipresent phylum Bacteroidetes.</title>
        <authorList>
            <person name="Nobu M.K."/>
            <person name="Mei R."/>
            <person name="Narihiro T."/>
            <person name="Kuroda K."/>
            <person name="Liu W.-T."/>
        </authorList>
    </citation>
    <scope>NUCLEOTIDE SEQUENCE</scope>
    <source>
        <strain evidence="2">ADurb.Bin160</strain>
    </source>
</reference>
<name>A0A1V5ZPF1_9BACT</name>
<gene>
    <name evidence="2" type="ORF">BWY04_00549</name>
</gene>
<proteinExistence type="predicted"/>
<evidence type="ECO:0000256" key="1">
    <source>
        <dbReference type="SAM" id="Phobius"/>
    </source>
</evidence>
<protein>
    <submittedName>
        <fullName evidence="2">Uncharacterized protein</fullName>
    </submittedName>
</protein>
<organism evidence="2">
    <name type="scientific">candidate division CPR1 bacterium ADurb.Bin160</name>
    <dbReference type="NCBI Taxonomy" id="1852826"/>
    <lineage>
        <taxon>Bacteria</taxon>
        <taxon>candidate division CPR1</taxon>
    </lineage>
</organism>
<dbReference type="AlphaFoldDB" id="A0A1V5ZPF1"/>
<keyword evidence="1" id="KW-1133">Transmembrane helix</keyword>
<feature type="transmembrane region" description="Helical" evidence="1">
    <location>
        <begin position="21"/>
        <end position="40"/>
    </location>
</feature>
<feature type="transmembrane region" description="Helical" evidence="1">
    <location>
        <begin position="52"/>
        <end position="71"/>
    </location>
</feature>
<keyword evidence="1" id="KW-0472">Membrane</keyword>